<proteinExistence type="inferred from homology"/>
<keyword evidence="5 6" id="KW-0472">Membrane</keyword>
<evidence type="ECO:0000256" key="5">
    <source>
        <dbReference type="ARBA" id="ARBA00023136"/>
    </source>
</evidence>
<name>A0A975RVR3_9BRAD</name>
<evidence type="ECO:0000256" key="2">
    <source>
        <dbReference type="ARBA" id="ARBA00009773"/>
    </source>
</evidence>
<evidence type="ECO:0000313" key="8">
    <source>
        <dbReference type="Proteomes" id="UP000676951"/>
    </source>
</evidence>
<gene>
    <name evidence="7" type="ORF">KMZ93_14000</name>
</gene>
<dbReference type="Proteomes" id="UP000676951">
    <property type="component" value="Chromosome"/>
</dbReference>
<feature type="transmembrane region" description="Helical" evidence="6">
    <location>
        <begin position="58"/>
        <end position="82"/>
    </location>
</feature>
<keyword evidence="8" id="KW-1185">Reference proteome</keyword>
<keyword evidence="3 6" id="KW-0812">Transmembrane</keyword>
<evidence type="ECO:0000256" key="6">
    <source>
        <dbReference type="SAM" id="Phobius"/>
    </source>
</evidence>
<dbReference type="GO" id="GO:0016020">
    <property type="term" value="C:membrane"/>
    <property type="evidence" value="ECO:0007669"/>
    <property type="project" value="UniProtKB-SubCell"/>
</dbReference>
<feature type="transmembrane region" description="Helical" evidence="6">
    <location>
        <begin position="308"/>
        <end position="335"/>
    </location>
</feature>
<sequence>MRTIEDNAFLLLIVAVSLAFAWILLPFYGAILWGTVTAILFAPLHRRLLKSMGRRRNVAAFATIVMIIAIVILPMTLIAASLTQEALAFYGRVQSGELDLVRFFQQVHDVLPAWAINLLDRFGLASLGAVQQKLSVALLAGSQYIATQALSIGQSTFDFIANLFVMLYLLFFLLRDEDAISKRIRDAIPLHSEQQKAFLVKFTVVIRATVKGDMLVALLQGALGGLIFWSLGISAPLLWAVVMAFFSLVPAIGAGLIWIPVAVYLLVTGAVWQGMFLIAFGALVIGLVDNFLRPILVGKDTKMPDYVVLISTLGGIATFGLNGFVIGPVIAAMFIATWDIFSASREIAENDGTIR</sequence>
<evidence type="ECO:0000256" key="4">
    <source>
        <dbReference type="ARBA" id="ARBA00022989"/>
    </source>
</evidence>
<reference evidence="7 8" key="1">
    <citation type="submission" date="2021-06" db="EMBL/GenBank/DDBJ databases">
        <title>Bradyrhizobium sp. S2-11-4 Genome sequencing.</title>
        <authorList>
            <person name="Jin L."/>
        </authorList>
    </citation>
    <scope>NUCLEOTIDE SEQUENCE [LARGE SCALE GENOMIC DNA]</scope>
    <source>
        <strain evidence="7 8">S2-11-4</strain>
    </source>
</reference>
<feature type="transmembrane region" description="Helical" evidence="6">
    <location>
        <begin position="237"/>
        <end position="258"/>
    </location>
</feature>
<evidence type="ECO:0000256" key="1">
    <source>
        <dbReference type="ARBA" id="ARBA00004141"/>
    </source>
</evidence>
<feature type="transmembrane region" description="Helical" evidence="6">
    <location>
        <begin position="214"/>
        <end position="231"/>
    </location>
</feature>
<feature type="transmembrane region" description="Helical" evidence="6">
    <location>
        <begin position="159"/>
        <end position="175"/>
    </location>
</feature>
<dbReference type="Pfam" id="PF01594">
    <property type="entry name" value="AI-2E_transport"/>
    <property type="match status" value="1"/>
</dbReference>
<feature type="transmembrane region" description="Helical" evidence="6">
    <location>
        <begin position="30"/>
        <end position="46"/>
    </location>
</feature>
<dbReference type="AlphaFoldDB" id="A0A975RVR3"/>
<evidence type="ECO:0000256" key="3">
    <source>
        <dbReference type="ARBA" id="ARBA00022692"/>
    </source>
</evidence>
<dbReference type="PANTHER" id="PTHR21716">
    <property type="entry name" value="TRANSMEMBRANE PROTEIN"/>
    <property type="match status" value="1"/>
</dbReference>
<dbReference type="PANTHER" id="PTHR21716:SF4">
    <property type="entry name" value="TRANSMEMBRANE PROTEIN 245"/>
    <property type="match status" value="1"/>
</dbReference>
<protein>
    <submittedName>
        <fullName evidence="7">AI-2E family transporter</fullName>
    </submittedName>
</protein>
<comment type="subcellular location">
    <subcellularLocation>
        <location evidence="1">Membrane</location>
        <topology evidence="1">Multi-pass membrane protein</topology>
    </subcellularLocation>
</comment>
<keyword evidence="4 6" id="KW-1133">Transmembrane helix</keyword>
<feature type="transmembrane region" description="Helical" evidence="6">
    <location>
        <begin position="7"/>
        <end position="24"/>
    </location>
</feature>
<feature type="transmembrane region" description="Helical" evidence="6">
    <location>
        <begin position="265"/>
        <end position="288"/>
    </location>
</feature>
<dbReference type="InterPro" id="IPR002549">
    <property type="entry name" value="AI-2E-like"/>
</dbReference>
<dbReference type="EMBL" id="CP076136">
    <property type="protein sequence ID" value="QWG21166.1"/>
    <property type="molecule type" value="Genomic_DNA"/>
</dbReference>
<comment type="similarity">
    <text evidence="2">Belongs to the autoinducer-2 exporter (AI-2E) (TC 2.A.86) family.</text>
</comment>
<organism evidence="7 8">
    <name type="scientific">Bradyrhizobium sediminis</name>
    <dbReference type="NCBI Taxonomy" id="2840469"/>
    <lineage>
        <taxon>Bacteria</taxon>
        <taxon>Pseudomonadati</taxon>
        <taxon>Pseudomonadota</taxon>
        <taxon>Alphaproteobacteria</taxon>
        <taxon>Hyphomicrobiales</taxon>
        <taxon>Nitrobacteraceae</taxon>
        <taxon>Bradyrhizobium</taxon>
    </lineage>
</organism>
<accession>A0A975RVR3</accession>
<evidence type="ECO:0000313" key="7">
    <source>
        <dbReference type="EMBL" id="QWG21166.1"/>
    </source>
</evidence>
<dbReference type="RefSeq" id="WP_215601890.1">
    <property type="nucleotide sequence ID" value="NZ_CP076136.1"/>
</dbReference>